<protein>
    <recommendedName>
        <fullName evidence="14">Calcium uptake protein 1, mitochondrial</fullName>
    </recommendedName>
</protein>
<evidence type="ECO:0000313" key="17">
    <source>
        <dbReference type="Proteomes" id="UP001642483"/>
    </source>
</evidence>
<keyword evidence="4" id="KW-0109">Calcium transport</keyword>
<keyword evidence="3" id="KW-0813">Transport</keyword>
<dbReference type="CDD" id="cd15900">
    <property type="entry name" value="EFh_MICU"/>
    <property type="match status" value="1"/>
</dbReference>
<proteinExistence type="inferred from homology"/>
<accession>A0ABP0FDW9</accession>
<evidence type="ECO:0000256" key="8">
    <source>
        <dbReference type="ARBA" id="ARBA00022837"/>
    </source>
</evidence>
<reference evidence="16 17" key="1">
    <citation type="submission" date="2024-02" db="EMBL/GenBank/DDBJ databases">
        <authorList>
            <person name="Daric V."/>
            <person name="Darras S."/>
        </authorList>
    </citation>
    <scope>NUCLEOTIDE SEQUENCE [LARGE SCALE GENOMIC DNA]</scope>
</reference>
<gene>
    <name evidence="16" type="ORF">CVLEPA_LOCUS5993</name>
</gene>
<comment type="subcellular location">
    <subcellularLocation>
        <location evidence="1">Mitochondrion inner membrane</location>
    </subcellularLocation>
    <subcellularLocation>
        <location evidence="2">Mitochondrion intermembrane space</location>
    </subcellularLocation>
</comment>
<keyword evidence="5" id="KW-0479">Metal-binding</keyword>
<dbReference type="SUPFAM" id="SSF47473">
    <property type="entry name" value="EF-hand"/>
    <property type="match status" value="2"/>
</dbReference>
<evidence type="ECO:0000256" key="9">
    <source>
        <dbReference type="ARBA" id="ARBA00022946"/>
    </source>
</evidence>
<dbReference type="Pfam" id="PF13202">
    <property type="entry name" value="EF-hand_5"/>
    <property type="match status" value="1"/>
</dbReference>
<dbReference type="InterPro" id="IPR039800">
    <property type="entry name" value="MICU1/2/3"/>
</dbReference>
<evidence type="ECO:0000256" key="14">
    <source>
        <dbReference type="ARBA" id="ARBA00040181"/>
    </source>
</evidence>
<keyword evidence="8" id="KW-0106">Calcium</keyword>
<evidence type="ECO:0000256" key="6">
    <source>
        <dbReference type="ARBA" id="ARBA00022737"/>
    </source>
</evidence>
<dbReference type="PANTHER" id="PTHR12294">
    <property type="entry name" value="EF HAND DOMAIN FAMILY A1,A2-RELATED"/>
    <property type="match status" value="1"/>
</dbReference>
<keyword evidence="6" id="KW-0677">Repeat</keyword>
<keyword evidence="10" id="KW-0406">Ion transport</keyword>
<keyword evidence="9" id="KW-0809">Transit peptide</keyword>
<feature type="domain" description="EF-hand" evidence="15">
    <location>
        <begin position="221"/>
        <end position="256"/>
    </location>
</feature>
<evidence type="ECO:0000256" key="10">
    <source>
        <dbReference type="ARBA" id="ARBA00023065"/>
    </source>
</evidence>
<name>A0ABP0FDW9_CLALP</name>
<sequence length="481" mass="54714">MNSLKILGVGATIGTIYYKCNNNTVDGNKREIQKGQCIHVSGDTSPNGMLSSSKWLKGYGTIMAPNIAFCNAVVAQNGKTSPDEQAVVETEESPTDKKTRIGFKDRRFIEYENRIRAYSTPDKIFRYFATYKVVYETGENQIFMTPEDFLRSITPGEKQPDHLGLDHFKVIKAKKLNSIRDLSDLKEKSSLLPERSIFTALGECGLINFSDYIFLLTVLSTPQRNFEIAFRMFDLNGDGEVDMDEFQQVNNAARSQTSIGMRHRDHKTTGNVVKSFKDSNSAISSYFFGPTGTEQKLTVQRFIEFQQQLQEGILRLEFNKLDPNGTGFIKEVNFARTLLTYSGLPEKKQRAMLKHVRKCYSDEDCKGITFEETKAFFLFLKHINDIDIAFDFYHVVGTDIDKATMKQVAKTVAKQELSDHVVDVVFTAFDEDGNGTLSNKEFVAVMKRRLMRGLEKPKDTGLFRLLDASWKCARETSWNIR</sequence>
<evidence type="ECO:0000256" key="3">
    <source>
        <dbReference type="ARBA" id="ARBA00022448"/>
    </source>
</evidence>
<dbReference type="InterPro" id="IPR011992">
    <property type="entry name" value="EF-hand-dom_pair"/>
</dbReference>
<dbReference type="EMBL" id="CAWYQH010000035">
    <property type="protein sequence ID" value="CAK8676532.1"/>
    <property type="molecule type" value="Genomic_DNA"/>
</dbReference>
<keyword evidence="17" id="KW-1185">Reference proteome</keyword>
<evidence type="ECO:0000313" key="16">
    <source>
        <dbReference type="EMBL" id="CAK8676532.1"/>
    </source>
</evidence>
<evidence type="ECO:0000259" key="15">
    <source>
        <dbReference type="PROSITE" id="PS50222"/>
    </source>
</evidence>
<dbReference type="InterPro" id="IPR002048">
    <property type="entry name" value="EF_hand_dom"/>
</dbReference>
<comment type="caution">
    <text evidence="16">The sequence shown here is derived from an EMBL/GenBank/DDBJ whole genome shotgun (WGS) entry which is preliminary data.</text>
</comment>
<comment type="similarity">
    <text evidence="13">Belongs to the MICU1 family. MICU1 subfamily.</text>
</comment>
<evidence type="ECO:0000256" key="1">
    <source>
        <dbReference type="ARBA" id="ARBA00004273"/>
    </source>
</evidence>
<dbReference type="Pfam" id="PF13833">
    <property type="entry name" value="EF-hand_8"/>
    <property type="match status" value="1"/>
</dbReference>
<evidence type="ECO:0000256" key="11">
    <source>
        <dbReference type="ARBA" id="ARBA00023128"/>
    </source>
</evidence>
<evidence type="ECO:0000256" key="5">
    <source>
        <dbReference type="ARBA" id="ARBA00022723"/>
    </source>
</evidence>
<keyword evidence="7" id="KW-0999">Mitochondrion inner membrane</keyword>
<dbReference type="Gene3D" id="1.10.238.10">
    <property type="entry name" value="EF-hand"/>
    <property type="match status" value="2"/>
</dbReference>
<dbReference type="PANTHER" id="PTHR12294:SF1">
    <property type="entry name" value="CALCIUM UPTAKE PROTEIN 1, MITOCHONDRIAL"/>
    <property type="match status" value="1"/>
</dbReference>
<dbReference type="PROSITE" id="PS50222">
    <property type="entry name" value="EF_HAND_2"/>
    <property type="match status" value="2"/>
</dbReference>
<evidence type="ECO:0000256" key="2">
    <source>
        <dbReference type="ARBA" id="ARBA00004569"/>
    </source>
</evidence>
<keyword evidence="12" id="KW-0472">Membrane</keyword>
<dbReference type="Proteomes" id="UP001642483">
    <property type="component" value="Unassembled WGS sequence"/>
</dbReference>
<organism evidence="16 17">
    <name type="scientific">Clavelina lepadiformis</name>
    <name type="common">Light-bulb sea squirt</name>
    <name type="synonym">Ascidia lepadiformis</name>
    <dbReference type="NCBI Taxonomy" id="159417"/>
    <lineage>
        <taxon>Eukaryota</taxon>
        <taxon>Metazoa</taxon>
        <taxon>Chordata</taxon>
        <taxon>Tunicata</taxon>
        <taxon>Ascidiacea</taxon>
        <taxon>Aplousobranchia</taxon>
        <taxon>Clavelinidae</taxon>
        <taxon>Clavelina</taxon>
    </lineage>
</organism>
<evidence type="ECO:0000256" key="4">
    <source>
        <dbReference type="ARBA" id="ARBA00022568"/>
    </source>
</evidence>
<dbReference type="SMART" id="SM00054">
    <property type="entry name" value="EFh"/>
    <property type="match status" value="2"/>
</dbReference>
<evidence type="ECO:0000256" key="13">
    <source>
        <dbReference type="ARBA" id="ARBA00038333"/>
    </source>
</evidence>
<evidence type="ECO:0000256" key="7">
    <source>
        <dbReference type="ARBA" id="ARBA00022792"/>
    </source>
</evidence>
<evidence type="ECO:0000256" key="12">
    <source>
        <dbReference type="ARBA" id="ARBA00023136"/>
    </source>
</evidence>
<keyword evidence="11" id="KW-0496">Mitochondrion</keyword>
<dbReference type="InterPro" id="IPR018247">
    <property type="entry name" value="EF_Hand_1_Ca_BS"/>
</dbReference>
<dbReference type="PROSITE" id="PS00018">
    <property type="entry name" value="EF_HAND_1"/>
    <property type="match status" value="2"/>
</dbReference>
<feature type="domain" description="EF-hand" evidence="15">
    <location>
        <begin position="417"/>
        <end position="452"/>
    </location>
</feature>